<dbReference type="InterPro" id="IPR036397">
    <property type="entry name" value="RNaseH_sf"/>
</dbReference>
<dbReference type="SUPFAM" id="SSF53098">
    <property type="entry name" value="Ribonuclease H-like"/>
    <property type="match status" value="1"/>
</dbReference>
<dbReference type="InterPro" id="IPR038717">
    <property type="entry name" value="Tc1-like_DDE_dom"/>
</dbReference>
<dbReference type="Pfam" id="PF13565">
    <property type="entry name" value="HTH_32"/>
    <property type="match status" value="1"/>
</dbReference>
<dbReference type="Pfam" id="PF13358">
    <property type="entry name" value="DDE_3"/>
    <property type="match status" value="1"/>
</dbReference>
<proteinExistence type="predicted"/>
<dbReference type="PANTHER" id="PTHR30347:SF1">
    <property type="entry name" value="MECHANOSENSITIVE CHANNEL MSCK"/>
    <property type="match status" value="1"/>
</dbReference>
<sequence>MRRDDICLYLSPADRAQLEALVIDRNTPRKLVWRAEIVLATADGYGTFEIMRRANTSKPTVWRWQERYLDEGVAGLKRDKTRPSRVPPLPRETRLKVIAKTVQESPPNATQWSRSTMAEAMGISPSSVGRIWAEAGLKPHLTKGFKVSNDPMFEEKVTDIVGLYLDSPERAVVLCVDEKSQIQALDRTQPGLPLKKGRAATMTHDYKRHGTTTLFAALDMKSGMVIGDCMPRHRAKEFLKFLRRIDRAVPGKREVHLILDNYATHKTPDVKAWLEKHPRFKLHFTPTSASWLNLVERFFAEITSKRIRRGSYTSVDDLESAIYDYLLLHNAKPKPFVWTKTADDILTRERRALNALDEIRGRR</sequence>
<evidence type="ECO:0000313" key="2">
    <source>
        <dbReference type="EMBL" id="SMX33318.1"/>
    </source>
</evidence>
<dbReference type="PANTHER" id="PTHR30347">
    <property type="entry name" value="POTASSIUM CHANNEL RELATED"/>
    <property type="match status" value="1"/>
</dbReference>
<reference evidence="2 3" key="1">
    <citation type="submission" date="2017-05" db="EMBL/GenBank/DDBJ databases">
        <authorList>
            <person name="Song R."/>
            <person name="Chenine A.L."/>
            <person name="Ruprecht R.M."/>
        </authorList>
    </citation>
    <scope>NUCLEOTIDE SEQUENCE [LARGE SCALE GENOMIC DNA]</scope>
    <source>
        <strain evidence="2 3">CECT 8898</strain>
    </source>
</reference>
<accession>A0A238JRK6</accession>
<dbReference type="NCBIfam" id="NF033545">
    <property type="entry name" value="transpos_IS630"/>
    <property type="match status" value="1"/>
</dbReference>
<name>A0A238JRK6_9RHOB</name>
<protein>
    <submittedName>
        <fullName evidence="2">Integrase core domain protein</fullName>
    </submittedName>
</protein>
<dbReference type="Gene3D" id="3.30.420.10">
    <property type="entry name" value="Ribonuclease H-like superfamily/Ribonuclease H"/>
    <property type="match status" value="1"/>
</dbReference>
<gene>
    <name evidence="2" type="ORF">MAA8898_00441</name>
</gene>
<dbReference type="RefSeq" id="WP_094019311.1">
    <property type="nucleotide sequence ID" value="NZ_FXYF01000001.1"/>
</dbReference>
<dbReference type="EMBL" id="FXYF01000001">
    <property type="protein sequence ID" value="SMX33318.1"/>
    <property type="molecule type" value="Genomic_DNA"/>
</dbReference>
<dbReference type="GO" id="GO:0003676">
    <property type="term" value="F:nucleic acid binding"/>
    <property type="evidence" value="ECO:0007669"/>
    <property type="project" value="InterPro"/>
</dbReference>
<dbReference type="Proteomes" id="UP000207598">
    <property type="component" value="Unassembled WGS sequence"/>
</dbReference>
<dbReference type="InterPro" id="IPR047655">
    <property type="entry name" value="Transpos_IS630-like"/>
</dbReference>
<feature type="domain" description="Tc1-like transposase DDE" evidence="1">
    <location>
        <begin position="173"/>
        <end position="318"/>
    </location>
</feature>
<dbReference type="InterPro" id="IPR052702">
    <property type="entry name" value="MscS-like_channel"/>
</dbReference>
<dbReference type="SUPFAM" id="SSF46689">
    <property type="entry name" value="Homeodomain-like"/>
    <property type="match status" value="1"/>
</dbReference>
<dbReference type="OrthoDB" id="2375382at2"/>
<dbReference type="InterPro" id="IPR009057">
    <property type="entry name" value="Homeodomain-like_sf"/>
</dbReference>
<evidence type="ECO:0000259" key="1">
    <source>
        <dbReference type="Pfam" id="PF13358"/>
    </source>
</evidence>
<evidence type="ECO:0000313" key="3">
    <source>
        <dbReference type="Proteomes" id="UP000207598"/>
    </source>
</evidence>
<dbReference type="InterPro" id="IPR012337">
    <property type="entry name" value="RNaseH-like_sf"/>
</dbReference>
<organism evidence="2 3">
    <name type="scientific">Maliponia aquimaris</name>
    <dbReference type="NCBI Taxonomy" id="1673631"/>
    <lineage>
        <taxon>Bacteria</taxon>
        <taxon>Pseudomonadati</taxon>
        <taxon>Pseudomonadota</taxon>
        <taxon>Alphaproteobacteria</taxon>
        <taxon>Rhodobacterales</taxon>
        <taxon>Paracoccaceae</taxon>
        <taxon>Maliponia</taxon>
    </lineage>
</organism>
<keyword evidence="3" id="KW-1185">Reference proteome</keyword>
<dbReference type="AlphaFoldDB" id="A0A238JRK6"/>